<evidence type="ECO:0000256" key="4">
    <source>
        <dbReference type="ARBA" id="ARBA00023128"/>
    </source>
</evidence>
<dbReference type="SUPFAM" id="SSF55120">
    <property type="entry name" value="Pseudouridine synthase"/>
    <property type="match status" value="1"/>
</dbReference>
<dbReference type="InterPro" id="IPR050188">
    <property type="entry name" value="RluA_PseudoU_synthase"/>
</dbReference>
<evidence type="ECO:0000256" key="1">
    <source>
        <dbReference type="ARBA" id="ARBA00000073"/>
    </source>
</evidence>
<comment type="subcellular location">
    <subcellularLocation>
        <location evidence="2">Mitochondrion</location>
    </subcellularLocation>
</comment>
<reference evidence="7 8" key="1">
    <citation type="journal article" date="2024" name="Nat. Commun.">
        <title>Phylogenomics reveals the evolutionary origins of lichenization in chlorophyte algae.</title>
        <authorList>
            <person name="Puginier C."/>
            <person name="Libourel C."/>
            <person name="Otte J."/>
            <person name="Skaloud P."/>
            <person name="Haon M."/>
            <person name="Grisel S."/>
            <person name="Petersen M."/>
            <person name="Berrin J.G."/>
            <person name="Delaux P.M."/>
            <person name="Dal Grande F."/>
            <person name="Keller J."/>
        </authorList>
    </citation>
    <scope>NUCLEOTIDE SEQUENCE [LARGE SCALE GENOMIC DNA]</scope>
    <source>
        <strain evidence="7 8">SAG 2043</strain>
    </source>
</reference>
<keyword evidence="5" id="KW-0413">Isomerase</keyword>
<proteinExistence type="inferred from homology"/>
<sequence length="372" mass="40818">MISLLRRAQRCWLSQHLKQPVSRAHSFTSSSEEELARWQRHWHITPPVSFLPSSEPPTALQWLRRRVPQLSNGTLQGLFRRRQVKVLNSDSAAVKRAAKLTPLSQGWRLLIPKEAVCSAGAGAQSQIGASTQGASKGRGLPKSMQLDKLAAQLRERVVYMDNELLVLDKPAGLAVQGGPGVKVSLDVVMADVLRFGHDEVPRLVHRLDKDTSGAMVIARTADAAAWLSEAFRRNTAGPGEATAGPTVKRTYWAVVEAAEALPDEGCIDQPLRAGLNMQLPGSHPPTSQAEAPHAVSRYVVHGRASGFAWLELHPQTGRKHQLRIHCALGLGSPILGDAKHGQGRLLNISFQYFPRNCDTEYEKLAARYCSMR</sequence>
<dbReference type="EMBL" id="JALJOR010000002">
    <property type="protein sequence ID" value="KAK9824138.1"/>
    <property type="molecule type" value="Genomic_DNA"/>
</dbReference>
<dbReference type="Gene3D" id="3.30.2350.10">
    <property type="entry name" value="Pseudouridine synthase"/>
    <property type="match status" value="1"/>
</dbReference>
<gene>
    <name evidence="7" type="ORF">WJX72_008058</name>
</gene>
<accession>A0AAW1QRS3</accession>
<dbReference type="PANTHER" id="PTHR21600:SF81">
    <property type="entry name" value="21S RRNA PSEUDOURIDINE(2819) SYNTHASE"/>
    <property type="match status" value="1"/>
</dbReference>
<keyword evidence="8" id="KW-1185">Reference proteome</keyword>
<dbReference type="GO" id="GO:0009982">
    <property type="term" value="F:pseudouridine synthase activity"/>
    <property type="evidence" value="ECO:0007669"/>
    <property type="project" value="InterPro"/>
</dbReference>
<keyword evidence="4" id="KW-0496">Mitochondrion</keyword>
<dbReference type="CDD" id="cd02869">
    <property type="entry name" value="PseudoU_synth_RluA_like"/>
    <property type="match status" value="1"/>
</dbReference>
<feature type="domain" description="Pseudouridine synthase RsuA/RluA-like" evidence="6">
    <location>
        <begin position="164"/>
        <end position="327"/>
    </location>
</feature>
<comment type="similarity">
    <text evidence="3">Belongs to the pseudouridine synthase RluA family.</text>
</comment>
<dbReference type="InterPro" id="IPR006145">
    <property type="entry name" value="PsdUridine_synth_RsuA/RluA"/>
</dbReference>
<evidence type="ECO:0000259" key="6">
    <source>
        <dbReference type="Pfam" id="PF00849"/>
    </source>
</evidence>
<name>A0AAW1QRS3_9CHLO</name>
<dbReference type="PROSITE" id="PS01129">
    <property type="entry name" value="PSI_RLU"/>
    <property type="match status" value="1"/>
</dbReference>
<dbReference type="GO" id="GO:0000455">
    <property type="term" value="P:enzyme-directed rRNA pseudouridine synthesis"/>
    <property type="evidence" value="ECO:0007669"/>
    <property type="project" value="TreeGrafter"/>
</dbReference>
<evidence type="ECO:0000256" key="2">
    <source>
        <dbReference type="ARBA" id="ARBA00004173"/>
    </source>
</evidence>
<comment type="caution">
    <text evidence="7">The sequence shown here is derived from an EMBL/GenBank/DDBJ whole genome shotgun (WGS) entry which is preliminary data.</text>
</comment>
<dbReference type="GO" id="GO:0005739">
    <property type="term" value="C:mitochondrion"/>
    <property type="evidence" value="ECO:0007669"/>
    <property type="project" value="UniProtKB-SubCell"/>
</dbReference>
<dbReference type="GO" id="GO:0003723">
    <property type="term" value="F:RNA binding"/>
    <property type="evidence" value="ECO:0007669"/>
    <property type="project" value="InterPro"/>
</dbReference>
<dbReference type="InterPro" id="IPR020103">
    <property type="entry name" value="PsdUridine_synth_cat_dom_sf"/>
</dbReference>
<evidence type="ECO:0000313" key="8">
    <source>
        <dbReference type="Proteomes" id="UP001489004"/>
    </source>
</evidence>
<dbReference type="PANTHER" id="PTHR21600">
    <property type="entry name" value="MITOCHONDRIAL RNA PSEUDOURIDINE SYNTHASE"/>
    <property type="match status" value="1"/>
</dbReference>
<dbReference type="AlphaFoldDB" id="A0AAW1QRS3"/>
<dbReference type="Proteomes" id="UP001489004">
    <property type="component" value="Unassembled WGS sequence"/>
</dbReference>
<comment type="catalytic activity">
    <reaction evidence="1">
        <text>a uridine in RNA = a pseudouridine in RNA</text>
        <dbReference type="Rhea" id="RHEA:48348"/>
        <dbReference type="Rhea" id="RHEA-COMP:12068"/>
        <dbReference type="Rhea" id="RHEA-COMP:12069"/>
        <dbReference type="ChEBI" id="CHEBI:65314"/>
        <dbReference type="ChEBI" id="CHEBI:65315"/>
    </reaction>
</comment>
<organism evidence="7 8">
    <name type="scientific">[Myrmecia] bisecta</name>
    <dbReference type="NCBI Taxonomy" id="41462"/>
    <lineage>
        <taxon>Eukaryota</taxon>
        <taxon>Viridiplantae</taxon>
        <taxon>Chlorophyta</taxon>
        <taxon>core chlorophytes</taxon>
        <taxon>Trebouxiophyceae</taxon>
        <taxon>Trebouxiales</taxon>
        <taxon>Trebouxiaceae</taxon>
        <taxon>Myrmecia</taxon>
    </lineage>
</organism>
<evidence type="ECO:0000313" key="7">
    <source>
        <dbReference type="EMBL" id="KAK9824138.1"/>
    </source>
</evidence>
<protein>
    <recommendedName>
        <fullName evidence="6">Pseudouridine synthase RsuA/RluA-like domain-containing protein</fullName>
    </recommendedName>
</protein>
<evidence type="ECO:0000256" key="5">
    <source>
        <dbReference type="ARBA" id="ARBA00023235"/>
    </source>
</evidence>
<dbReference type="Pfam" id="PF00849">
    <property type="entry name" value="PseudoU_synth_2"/>
    <property type="match status" value="1"/>
</dbReference>
<dbReference type="InterPro" id="IPR006224">
    <property type="entry name" value="PsdUridine_synth_RluA-like_CS"/>
</dbReference>
<evidence type="ECO:0000256" key="3">
    <source>
        <dbReference type="ARBA" id="ARBA00010876"/>
    </source>
</evidence>